<feature type="region of interest" description="Disordered" evidence="2">
    <location>
        <begin position="69"/>
        <end position="108"/>
    </location>
</feature>
<feature type="coiled-coil region" evidence="1">
    <location>
        <begin position="35"/>
        <end position="69"/>
    </location>
</feature>
<dbReference type="Proteomes" id="UP000515151">
    <property type="component" value="Chromosome 5"/>
</dbReference>
<feature type="compositionally biased region" description="Low complexity" evidence="2">
    <location>
        <begin position="580"/>
        <end position="597"/>
    </location>
</feature>
<keyword evidence="1" id="KW-0175">Coiled coil</keyword>
<organism evidence="3 4">
    <name type="scientific">Punica granatum</name>
    <name type="common">Pomegranate</name>
    <dbReference type="NCBI Taxonomy" id="22663"/>
    <lineage>
        <taxon>Eukaryota</taxon>
        <taxon>Viridiplantae</taxon>
        <taxon>Streptophyta</taxon>
        <taxon>Embryophyta</taxon>
        <taxon>Tracheophyta</taxon>
        <taxon>Spermatophyta</taxon>
        <taxon>Magnoliopsida</taxon>
        <taxon>eudicotyledons</taxon>
        <taxon>Gunneridae</taxon>
        <taxon>Pentapetalae</taxon>
        <taxon>rosids</taxon>
        <taxon>malvids</taxon>
        <taxon>Myrtales</taxon>
        <taxon>Lythraceae</taxon>
        <taxon>Punica</taxon>
    </lineage>
</organism>
<feature type="compositionally biased region" description="Low complexity" evidence="2">
    <location>
        <begin position="424"/>
        <end position="434"/>
    </location>
</feature>
<reference evidence="4" key="2">
    <citation type="submission" date="2025-08" db="UniProtKB">
        <authorList>
            <consortium name="RefSeq"/>
        </authorList>
    </citation>
    <scope>IDENTIFICATION</scope>
    <source>
        <tissue evidence="4">Leaf</tissue>
    </source>
</reference>
<sequence>MVKLQSSASLVDASSALRTIEEEVKVKGQSVNIVIAEISAELQREKQRNAELTERISVLEAQIQQRDKESSLLNRKAQGSCPGHSSGKRKRLGVEEVSESTQNGHSKSKSVLAIIPKANREVKARFSDSECSKDGNSCSGIAGKEEIVLNNEPLVIDMNAGAEGKKEKSENMDGNEVITFQKDTCHKKPYKVAFCPKEVKKILELEFLLQKNGQSHTMRKIIAFASLGIRHGYEDLYELDYNHFRILRKGEPYISPKNPGEHVLYKNPVFRQKIFFPNQENPTLCPVQILEEEKAMRPSDSSCPSCLFLCIKYGGSTRNLPQNEYVRQRMGKNKLKSFGPLMCRMALLVNVRSGSFFFKAVGITLLFMAGLSDDLVQRETKYRSLDLIQKYYRTDDDAEGEQLFLEHLRNSSSANLPYDKPVSKKTPTYKSKTSQQIGAHNKAWNAQHSSAKNSPSTGCALSQFGLIGYSSSYPTKAAAIQSIPSPFLTPLDPGKTFATPVHENPGTISSCHIFPPRPMNCFVPMMFWPPPDTYSSFPSAANYFPHQTLPHCYYGYPPIHPAPAQNSLPRETVHDEVRNAAASGEVDGDSGSSASSS</sequence>
<evidence type="ECO:0000313" key="3">
    <source>
        <dbReference type="Proteomes" id="UP000515151"/>
    </source>
</evidence>
<accession>A0A6P8DLL9</accession>
<feature type="region of interest" description="Disordered" evidence="2">
    <location>
        <begin position="415"/>
        <end position="450"/>
    </location>
</feature>
<evidence type="ECO:0000256" key="1">
    <source>
        <dbReference type="SAM" id="Coils"/>
    </source>
</evidence>
<keyword evidence="3" id="KW-1185">Reference proteome</keyword>
<reference evidence="3" key="1">
    <citation type="journal article" date="2020" name="Plant Biotechnol. J.">
        <title>The pomegranate (Punica granatum L.) draft genome dissects genetic divergence between soft- and hard-seeded cultivars.</title>
        <authorList>
            <person name="Luo X."/>
            <person name="Li H."/>
            <person name="Wu Z."/>
            <person name="Yao W."/>
            <person name="Zhao P."/>
            <person name="Cao D."/>
            <person name="Yu H."/>
            <person name="Li K."/>
            <person name="Poudel K."/>
            <person name="Zhao D."/>
            <person name="Zhang F."/>
            <person name="Xia X."/>
            <person name="Chen L."/>
            <person name="Wang Q."/>
            <person name="Jing D."/>
            <person name="Cao S."/>
        </authorList>
    </citation>
    <scope>NUCLEOTIDE SEQUENCE [LARGE SCALE GENOMIC DNA]</scope>
    <source>
        <strain evidence="3">cv. Tunisia</strain>
    </source>
</reference>
<gene>
    <name evidence="4" type="primary">LOC116206641</name>
</gene>
<dbReference type="AlphaFoldDB" id="A0A6P8DLL9"/>
<name>A0A6P8DLL9_PUNGR</name>
<dbReference type="GeneID" id="116206641"/>
<feature type="region of interest" description="Disordered" evidence="2">
    <location>
        <begin position="564"/>
        <end position="597"/>
    </location>
</feature>
<protein>
    <submittedName>
        <fullName evidence="4">Uncharacterized protein LOC116206641 isoform X1</fullName>
    </submittedName>
</protein>
<proteinExistence type="predicted"/>
<evidence type="ECO:0000256" key="2">
    <source>
        <dbReference type="SAM" id="MobiDB-lite"/>
    </source>
</evidence>
<evidence type="ECO:0000313" key="4">
    <source>
        <dbReference type="RefSeq" id="XP_031395289.1"/>
    </source>
</evidence>
<dbReference type="RefSeq" id="XP_031395289.1">
    <property type="nucleotide sequence ID" value="XM_031539429.1"/>
</dbReference>
<dbReference type="OrthoDB" id="2020743at2759"/>